<dbReference type="Gene3D" id="3.40.50.1820">
    <property type="entry name" value="alpha/beta hydrolase"/>
    <property type="match status" value="1"/>
</dbReference>
<feature type="domain" description="DUF676" evidence="1">
    <location>
        <begin position="345"/>
        <end position="405"/>
    </location>
</feature>
<organism evidence="3 4">
    <name type="scientific">Cecembia calidifontis</name>
    <dbReference type="NCBI Taxonomy" id="1187080"/>
    <lineage>
        <taxon>Bacteria</taxon>
        <taxon>Pseudomonadati</taxon>
        <taxon>Bacteroidota</taxon>
        <taxon>Cytophagia</taxon>
        <taxon>Cytophagales</taxon>
        <taxon>Cyclobacteriaceae</taxon>
        <taxon>Cecembia</taxon>
    </lineage>
</organism>
<dbReference type="SUPFAM" id="SSF49299">
    <property type="entry name" value="PKD domain"/>
    <property type="match status" value="1"/>
</dbReference>
<dbReference type="Gene3D" id="2.60.40.10">
    <property type="entry name" value="Immunoglobulins"/>
    <property type="match status" value="1"/>
</dbReference>
<dbReference type="InterPro" id="IPR029058">
    <property type="entry name" value="AB_hydrolase_fold"/>
</dbReference>
<dbReference type="RefSeq" id="WP_130275670.1">
    <property type="nucleotide sequence ID" value="NZ_SGXG01000001.1"/>
</dbReference>
<dbReference type="AlphaFoldDB" id="A0A4Q7P9B4"/>
<sequence>MKKFLLLIVTVISIHTIGLGQIENKELLIRTHKRLDSVSVESLGTDYFLNKGFFFGQFMDKMKGLDGNDQDSKILFMNSPQWRSLYMGVVKSCIGQERSQINPEMVLEKYEDKASNKVTLGIVFTKGEWLEPEEIEENINAVKTGSSNSKEYKQVTLVGAAPLQHEGLGTRIEFEIPEELFIVENKDVSVEIDLSDGSGFRKITKGDRLSAIYAGGGERALTFKFTHGKNVVSVFSKFMVTVFDDTEPDYIFELGGGEDDGADPSKTRILSLSGGHAVLYNGCDRIFDKPVIIVEGFDPLNEFNANNLRAKYVTPVENRFRANGYDMIYLNFSNGGASIQTNAAVLEQLLIDVKSKKVGSHPITVIGESMGGLVARYCLGNMETKGIVHGVDKFISYDSPHLGANVPVGIQKLVEDVYDVDIRNLFNIAQADLDKALTYLNSPAARQMMLRYKGPNPHADFTALQNTLGQMGFPSQNNLKKIAIINGSTVGTQQSPVNNFAPGDMMFKVDLFTGLANAVIKLRTNNINASTTVSSIWITVGAIPTTIKDRTFSFNAFNYDISAGGHIETTDYFSADLLATAWKNFLTIFTPLISYGSFQDFGRTQFSFVPLFSAVASTAPRTSQAHLNRTVSQLQSNGWTPFQTIYGTNNNTMHVRNISISTQWVSLLSNEFGITSTLCTLDPGTMSPPPVPQFNTTQWYMCPNQSLNFWITNGSSVSNLYSHRWEVTGPNNYFYNLNSDNLTLSYLNPGSYTITLIRSYSGGAYSNISTISSRVITVFPASDPVYCSGGGGGPIQRILDDGNREISLLEINESLQGTALIDEGSIRFWPNPAFETIRIAMAAREGTRYTISIVPAAHSHSNRTVLKDGSMSSVFEDGTYDVSHLRPGLYIIEIQTDSQVVRKRVIIR</sequence>
<dbReference type="Pfam" id="PF05057">
    <property type="entry name" value="DUF676"/>
    <property type="match status" value="1"/>
</dbReference>
<feature type="domain" description="Secretion system C-terminal sorting" evidence="2">
    <location>
        <begin position="829"/>
        <end position="907"/>
    </location>
</feature>
<name>A0A4Q7P9B4_9BACT</name>
<comment type="caution">
    <text evidence="3">The sequence shown here is derived from an EMBL/GenBank/DDBJ whole genome shotgun (WGS) entry which is preliminary data.</text>
</comment>
<evidence type="ECO:0000313" key="3">
    <source>
        <dbReference type="EMBL" id="RZS96796.1"/>
    </source>
</evidence>
<accession>A0A4Q7P9B4</accession>
<dbReference type="Proteomes" id="UP000292209">
    <property type="component" value="Unassembled WGS sequence"/>
</dbReference>
<evidence type="ECO:0000259" key="1">
    <source>
        <dbReference type="Pfam" id="PF05057"/>
    </source>
</evidence>
<dbReference type="InterPro" id="IPR007751">
    <property type="entry name" value="DUF676_lipase-like"/>
</dbReference>
<dbReference type="SUPFAM" id="SSF53474">
    <property type="entry name" value="alpha/beta-Hydrolases"/>
    <property type="match status" value="1"/>
</dbReference>
<dbReference type="InterPro" id="IPR013783">
    <property type="entry name" value="Ig-like_fold"/>
</dbReference>
<dbReference type="EMBL" id="SGXG01000001">
    <property type="protein sequence ID" value="RZS96796.1"/>
    <property type="molecule type" value="Genomic_DNA"/>
</dbReference>
<dbReference type="InterPro" id="IPR035986">
    <property type="entry name" value="PKD_dom_sf"/>
</dbReference>
<proteinExistence type="predicted"/>
<dbReference type="InterPro" id="IPR026444">
    <property type="entry name" value="Secre_tail"/>
</dbReference>
<keyword evidence="4" id="KW-1185">Reference proteome</keyword>
<gene>
    <name evidence="3" type="ORF">BC751_2387</name>
</gene>
<dbReference type="Pfam" id="PF18962">
    <property type="entry name" value="Por_Secre_tail"/>
    <property type="match status" value="1"/>
</dbReference>
<dbReference type="OrthoDB" id="4535652at2"/>
<evidence type="ECO:0000313" key="4">
    <source>
        <dbReference type="Proteomes" id="UP000292209"/>
    </source>
</evidence>
<reference evidence="3 4" key="1">
    <citation type="submission" date="2019-02" db="EMBL/GenBank/DDBJ databases">
        <title>Genomic Encyclopedia of Archaeal and Bacterial Type Strains, Phase II (KMG-II): from individual species to whole genera.</title>
        <authorList>
            <person name="Goeker M."/>
        </authorList>
    </citation>
    <scope>NUCLEOTIDE SEQUENCE [LARGE SCALE GENOMIC DNA]</scope>
    <source>
        <strain evidence="3 4">DSM 21411</strain>
    </source>
</reference>
<protein>
    <submittedName>
        <fullName evidence="3">Putative secreted protein (Por secretion system target)</fullName>
    </submittedName>
</protein>
<evidence type="ECO:0000259" key="2">
    <source>
        <dbReference type="Pfam" id="PF18962"/>
    </source>
</evidence>